<feature type="region of interest" description="Disordered" evidence="1">
    <location>
        <begin position="375"/>
        <end position="400"/>
    </location>
</feature>
<dbReference type="InterPro" id="IPR013494">
    <property type="entry name" value="CHP02678"/>
</dbReference>
<dbReference type="Proteomes" id="UP000245410">
    <property type="component" value="Unassembled WGS sequence"/>
</dbReference>
<dbReference type="AlphaFoldDB" id="A0A317D340"/>
<sequence length="400" mass="44140">MVERGYYGDLLDDLPHPEAAQVRVCVRTLLRRPILHINGRGAELLPLVFRHRDRLRRLFANYLGYRLTVEGRLARLYKSADAGAGRGLPNFTPRAYAYLALTLAALVDTGRQILLSQLIADIRGAAAEAGIALRDDLVELRALTSALRHLVSLGVLEETEGSVSAVQQRGAAEALITIDTDLLGLIVPRMRAGRAFEFGESGTTPRQPAGIVARRRLVEDPVVLYVDLPDAEARYLRDHQRQEAYWLERYVGLQVETRAEGMVAIDPDEFLTDLAFPASSTVSRIALLILEPLMAASPPRADGCHQVTPDHVTRLCQELATRYPSAWAKRDVSNVDTLAGRVTDHLLDVGAARLVGDDLLLVPAAHRWQPHVEERAATAETSPDQHEPQATLFDGEETEL</sequence>
<organism evidence="2 3">
    <name type="scientific">Micromonospora acroterricola</name>
    <dbReference type="NCBI Taxonomy" id="2202421"/>
    <lineage>
        <taxon>Bacteria</taxon>
        <taxon>Bacillati</taxon>
        <taxon>Actinomycetota</taxon>
        <taxon>Actinomycetes</taxon>
        <taxon>Micromonosporales</taxon>
        <taxon>Micromonosporaceae</taxon>
        <taxon>Micromonospora</taxon>
    </lineage>
</organism>
<keyword evidence="3" id="KW-1185">Reference proteome</keyword>
<reference evidence="2 3" key="1">
    <citation type="submission" date="2018-05" db="EMBL/GenBank/DDBJ databases">
        <title>Micromonospora atacamensis sp. nov., a novel actinobacteria isolated from high altitude Atacama Desert soil.</title>
        <authorList>
            <person name="Carro L."/>
            <person name="Golinska P."/>
            <person name="Klenk H.-P."/>
            <person name="Goodfellow M."/>
        </authorList>
    </citation>
    <scope>NUCLEOTIDE SEQUENCE [LARGE SCALE GENOMIC DNA]</scope>
    <source>
        <strain evidence="2 3">5R2A7</strain>
    </source>
</reference>
<dbReference type="Pfam" id="PF09661">
    <property type="entry name" value="DUF2398"/>
    <property type="match status" value="1"/>
</dbReference>
<dbReference type="EMBL" id="QGKR01000186">
    <property type="protein sequence ID" value="PWR08997.1"/>
    <property type="molecule type" value="Genomic_DNA"/>
</dbReference>
<comment type="caution">
    <text evidence="2">The sequence shown here is derived from an EMBL/GenBank/DDBJ whole genome shotgun (WGS) entry which is preliminary data.</text>
</comment>
<evidence type="ECO:0000256" key="1">
    <source>
        <dbReference type="SAM" id="MobiDB-lite"/>
    </source>
</evidence>
<gene>
    <name evidence="2" type="ORF">DKT68_13480</name>
</gene>
<proteinExistence type="predicted"/>
<evidence type="ECO:0000313" key="2">
    <source>
        <dbReference type="EMBL" id="PWR08997.1"/>
    </source>
</evidence>
<protein>
    <submittedName>
        <fullName evidence="2">TIGR02678 family protein</fullName>
    </submittedName>
</protein>
<accession>A0A317D340</accession>
<evidence type="ECO:0000313" key="3">
    <source>
        <dbReference type="Proteomes" id="UP000245410"/>
    </source>
</evidence>
<feature type="compositionally biased region" description="Basic and acidic residues" evidence="1">
    <location>
        <begin position="375"/>
        <end position="387"/>
    </location>
</feature>
<name>A0A317D340_9ACTN</name>